<accession>A0A0R3Q220</accession>
<evidence type="ECO:0000313" key="1">
    <source>
        <dbReference type="EMBL" id="VDM64697.1"/>
    </source>
</evidence>
<reference evidence="3" key="1">
    <citation type="submission" date="2017-02" db="UniProtKB">
        <authorList>
            <consortium name="WormBaseParasite"/>
        </authorList>
    </citation>
    <scope>IDENTIFICATION</scope>
</reference>
<dbReference type="OrthoDB" id="448051at2759"/>
<protein>
    <submittedName>
        <fullName evidence="3">NR LBD domain-containing protein</fullName>
    </submittedName>
</protein>
<evidence type="ECO:0000313" key="2">
    <source>
        <dbReference type="Proteomes" id="UP000267027"/>
    </source>
</evidence>
<name>A0A0R3Q220_ANGCS</name>
<dbReference type="Proteomes" id="UP000267027">
    <property type="component" value="Unassembled WGS sequence"/>
</dbReference>
<sequence>MYRFICDAMFLDNICSSALSSSQPLNEAGQLGTLLSDAAVVLSSGEVPNDLIVSAAGLLNMNVFRNIHLSHDELSNVRTFSQISKVSIYELLLIHKIFWVIGFDNSLIVCKELLCFYYGVVDKWYSKEFGLFC</sequence>
<proteinExistence type="predicted"/>
<dbReference type="EMBL" id="UYYA01005500">
    <property type="protein sequence ID" value="VDM64697.1"/>
    <property type="molecule type" value="Genomic_DNA"/>
</dbReference>
<keyword evidence="2" id="KW-1185">Reference proteome</keyword>
<dbReference type="WBParaSite" id="ACOC_0001311101-mRNA-1">
    <property type="protein sequence ID" value="ACOC_0001311101-mRNA-1"/>
    <property type="gene ID" value="ACOC_0001311101"/>
</dbReference>
<reference evidence="1 2" key="2">
    <citation type="submission" date="2018-11" db="EMBL/GenBank/DDBJ databases">
        <authorList>
            <consortium name="Pathogen Informatics"/>
        </authorList>
    </citation>
    <scope>NUCLEOTIDE SEQUENCE [LARGE SCALE GENOMIC DNA]</scope>
    <source>
        <strain evidence="1 2">Costa Rica</strain>
    </source>
</reference>
<dbReference type="AlphaFoldDB" id="A0A0R3Q220"/>
<evidence type="ECO:0000313" key="3">
    <source>
        <dbReference type="WBParaSite" id="ACOC_0001311101-mRNA-1"/>
    </source>
</evidence>
<gene>
    <name evidence="1" type="ORF">ACOC_LOCUS13112</name>
</gene>
<organism evidence="3">
    <name type="scientific">Angiostrongylus costaricensis</name>
    <name type="common">Nematode worm</name>
    <dbReference type="NCBI Taxonomy" id="334426"/>
    <lineage>
        <taxon>Eukaryota</taxon>
        <taxon>Metazoa</taxon>
        <taxon>Ecdysozoa</taxon>
        <taxon>Nematoda</taxon>
        <taxon>Chromadorea</taxon>
        <taxon>Rhabditida</taxon>
        <taxon>Rhabditina</taxon>
        <taxon>Rhabditomorpha</taxon>
        <taxon>Strongyloidea</taxon>
        <taxon>Metastrongylidae</taxon>
        <taxon>Angiostrongylus</taxon>
    </lineage>
</organism>